<evidence type="ECO:0000313" key="9">
    <source>
        <dbReference type="EMBL" id="NEM89853.1"/>
    </source>
</evidence>
<keyword evidence="5 7" id="KW-0472">Membrane</keyword>
<feature type="transmembrane region" description="Helical" evidence="7">
    <location>
        <begin position="108"/>
        <end position="135"/>
    </location>
</feature>
<protein>
    <submittedName>
        <fullName evidence="9">ABC transporter permease</fullName>
    </submittedName>
</protein>
<dbReference type="PANTHER" id="PTHR30572">
    <property type="entry name" value="MEMBRANE COMPONENT OF TRANSPORTER-RELATED"/>
    <property type="match status" value="1"/>
</dbReference>
<feature type="transmembrane region" description="Helical" evidence="7">
    <location>
        <begin position="287"/>
        <end position="310"/>
    </location>
</feature>
<evidence type="ECO:0000256" key="7">
    <source>
        <dbReference type="SAM" id="Phobius"/>
    </source>
</evidence>
<comment type="similarity">
    <text evidence="6">Belongs to the ABC-4 integral membrane protein family.</text>
</comment>
<sequence>MRPALSREQFPTILVAALSSSFGVALLEVTQALTLLVSRDDVTGSSHTVAALLSVLAVVFTAIAVYVAAVVTVNTIATIVAGRTRTIALYRLVGASSRTLRRSVAREGLAAGAVGSAIGAVVGAGVVAGGLAFAVRGRVIPALPYSPWHAVVVLPVVAVVLTTWLAAWIGSRRVLAVSPLEAISAAEERTLGETAARPARTATAITLFSLGTLLLVAGILLGLVSGLGVLVGLGGGILSFSGVVIGAQLVMPRALRLVAYAFGRSAAARLAGQNALRYPERSTRTTIGLVIGVTLVTMFAVAIGGFEAMVQAARAAQPETYQGIQPTLDATVAVFSVLTGYSALIAAVGLVATLSLSVLQRTRELGLLRALGFSARQVRFMIVVESAQLTSAAVLVGVVLGTGYGWAGAQSLLGSIAGAPGLIVPVLPVAVLATIAGAAAALTVGASLVPARRATRVSPVAALAIE</sequence>
<evidence type="ECO:0000256" key="3">
    <source>
        <dbReference type="ARBA" id="ARBA00022692"/>
    </source>
</evidence>
<evidence type="ECO:0000256" key="1">
    <source>
        <dbReference type="ARBA" id="ARBA00004651"/>
    </source>
</evidence>
<organism evidence="9 10">
    <name type="scientific">Galbitalea soli</name>
    <dbReference type="NCBI Taxonomy" id="1268042"/>
    <lineage>
        <taxon>Bacteria</taxon>
        <taxon>Bacillati</taxon>
        <taxon>Actinomycetota</taxon>
        <taxon>Actinomycetes</taxon>
        <taxon>Micrococcales</taxon>
        <taxon>Microbacteriaceae</taxon>
        <taxon>Galbitalea</taxon>
    </lineage>
</organism>
<feature type="transmembrane region" description="Helical" evidence="7">
    <location>
        <begin position="380"/>
        <end position="406"/>
    </location>
</feature>
<dbReference type="GO" id="GO:0005886">
    <property type="term" value="C:plasma membrane"/>
    <property type="evidence" value="ECO:0007669"/>
    <property type="project" value="UniProtKB-SubCell"/>
</dbReference>
<feature type="transmembrane region" description="Helical" evidence="7">
    <location>
        <begin position="49"/>
        <end position="82"/>
    </location>
</feature>
<keyword evidence="10" id="KW-1185">Reference proteome</keyword>
<dbReference type="InterPro" id="IPR003838">
    <property type="entry name" value="ABC3_permease_C"/>
</dbReference>
<keyword evidence="2" id="KW-1003">Cell membrane</keyword>
<accession>A0A7C9PKJ1</accession>
<dbReference type="InterPro" id="IPR050250">
    <property type="entry name" value="Macrolide_Exporter_MacB"/>
</dbReference>
<feature type="transmembrane region" description="Helical" evidence="7">
    <location>
        <begin position="330"/>
        <end position="359"/>
    </location>
</feature>
<dbReference type="PANTHER" id="PTHR30572:SF4">
    <property type="entry name" value="ABC TRANSPORTER PERMEASE YTRF"/>
    <property type="match status" value="1"/>
</dbReference>
<dbReference type="GO" id="GO:0022857">
    <property type="term" value="F:transmembrane transporter activity"/>
    <property type="evidence" value="ECO:0007669"/>
    <property type="project" value="TreeGrafter"/>
</dbReference>
<feature type="domain" description="ABC3 transporter permease C-terminal" evidence="8">
    <location>
        <begin position="341"/>
        <end position="459"/>
    </location>
</feature>
<feature type="transmembrane region" description="Helical" evidence="7">
    <location>
        <begin position="230"/>
        <end position="250"/>
    </location>
</feature>
<comment type="subcellular location">
    <subcellularLocation>
        <location evidence="1">Cell membrane</location>
        <topology evidence="1">Multi-pass membrane protein</topology>
    </subcellularLocation>
</comment>
<comment type="caution">
    <text evidence="9">The sequence shown here is derived from an EMBL/GenBank/DDBJ whole genome shotgun (WGS) entry which is preliminary data.</text>
</comment>
<dbReference type="RefSeq" id="WP_163471497.1">
    <property type="nucleotide sequence ID" value="NZ_JAAGWZ010000001.1"/>
</dbReference>
<dbReference type="Pfam" id="PF02687">
    <property type="entry name" value="FtsX"/>
    <property type="match status" value="2"/>
</dbReference>
<evidence type="ECO:0000256" key="2">
    <source>
        <dbReference type="ARBA" id="ARBA00022475"/>
    </source>
</evidence>
<gene>
    <name evidence="9" type="ORF">G3T37_00600</name>
</gene>
<name>A0A7C9PKJ1_9MICO</name>
<reference evidence="9 10" key="1">
    <citation type="journal article" date="2014" name="Int. J. Syst. Evol. Microbiol.">
        <title>Description of Galbitalea soli gen. nov., sp. nov., and Frondihabitans sucicola sp. nov.</title>
        <authorList>
            <person name="Kim S.J."/>
            <person name="Lim J.M."/>
            <person name="Ahn J.H."/>
            <person name="Weon H.Y."/>
            <person name="Hamada M."/>
            <person name="Suzuki K."/>
            <person name="Ahn T.Y."/>
            <person name="Kwon S.W."/>
        </authorList>
    </citation>
    <scope>NUCLEOTIDE SEQUENCE [LARGE SCALE GENOMIC DNA]</scope>
    <source>
        <strain evidence="9 10">NBRC 108727</strain>
    </source>
</reference>
<dbReference type="AlphaFoldDB" id="A0A7C9PKJ1"/>
<keyword evidence="4 7" id="KW-1133">Transmembrane helix</keyword>
<feature type="transmembrane region" description="Helical" evidence="7">
    <location>
        <begin position="12"/>
        <end position="37"/>
    </location>
</feature>
<evidence type="ECO:0000256" key="5">
    <source>
        <dbReference type="ARBA" id="ARBA00023136"/>
    </source>
</evidence>
<feature type="transmembrane region" description="Helical" evidence="7">
    <location>
        <begin position="147"/>
        <end position="169"/>
    </location>
</feature>
<keyword evidence="3 7" id="KW-0812">Transmembrane</keyword>
<feature type="domain" description="ABC3 transporter permease C-terminal" evidence="8">
    <location>
        <begin position="59"/>
        <end position="169"/>
    </location>
</feature>
<evidence type="ECO:0000313" key="10">
    <source>
        <dbReference type="Proteomes" id="UP000479756"/>
    </source>
</evidence>
<dbReference type="Proteomes" id="UP000479756">
    <property type="component" value="Unassembled WGS sequence"/>
</dbReference>
<evidence type="ECO:0000256" key="6">
    <source>
        <dbReference type="ARBA" id="ARBA00038076"/>
    </source>
</evidence>
<feature type="transmembrane region" description="Helical" evidence="7">
    <location>
        <begin position="204"/>
        <end position="224"/>
    </location>
</feature>
<dbReference type="EMBL" id="JAAGWZ010000001">
    <property type="protein sequence ID" value="NEM89853.1"/>
    <property type="molecule type" value="Genomic_DNA"/>
</dbReference>
<evidence type="ECO:0000259" key="8">
    <source>
        <dbReference type="Pfam" id="PF02687"/>
    </source>
</evidence>
<evidence type="ECO:0000256" key="4">
    <source>
        <dbReference type="ARBA" id="ARBA00022989"/>
    </source>
</evidence>
<feature type="transmembrane region" description="Helical" evidence="7">
    <location>
        <begin position="426"/>
        <end position="449"/>
    </location>
</feature>
<proteinExistence type="inferred from homology"/>